<keyword evidence="7" id="KW-1185">Reference proteome</keyword>
<evidence type="ECO:0000256" key="4">
    <source>
        <dbReference type="SAM" id="MobiDB-lite"/>
    </source>
</evidence>
<feature type="region of interest" description="Disordered" evidence="4">
    <location>
        <begin position="593"/>
        <end position="636"/>
    </location>
</feature>
<dbReference type="InterPro" id="IPR013094">
    <property type="entry name" value="AB_hydrolase_3"/>
</dbReference>
<dbReference type="GeneID" id="36324098"/>
<dbReference type="AlphaFoldDB" id="A0A1X6MYX9"/>
<feature type="compositionally biased region" description="Basic and acidic residues" evidence="4">
    <location>
        <begin position="682"/>
        <end position="692"/>
    </location>
</feature>
<feature type="compositionally biased region" description="Low complexity" evidence="4">
    <location>
        <begin position="593"/>
        <end position="608"/>
    </location>
</feature>
<proteinExistence type="inferred from homology"/>
<dbReference type="OrthoDB" id="1662883at2759"/>
<dbReference type="Proteomes" id="UP000194127">
    <property type="component" value="Unassembled WGS sequence"/>
</dbReference>
<feature type="compositionally biased region" description="Basic and acidic residues" evidence="4">
    <location>
        <begin position="797"/>
        <end position="806"/>
    </location>
</feature>
<dbReference type="Pfam" id="PF07859">
    <property type="entry name" value="Abhydrolase_3"/>
    <property type="match status" value="1"/>
</dbReference>
<dbReference type="RefSeq" id="XP_024338375.1">
    <property type="nucleotide sequence ID" value="XM_024479148.1"/>
</dbReference>
<evidence type="ECO:0000256" key="3">
    <source>
        <dbReference type="PROSITE-ProRule" id="PRU10038"/>
    </source>
</evidence>
<evidence type="ECO:0000313" key="7">
    <source>
        <dbReference type="Proteomes" id="UP000194127"/>
    </source>
</evidence>
<evidence type="ECO:0000313" key="6">
    <source>
        <dbReference type="EMBL" id="OSX61581.1"/>
    </source>
</evidence>
<evidence type="ECO:0000256" key="2">
    <source>
        <dbReference type="ARBA" id="ARBA00022801"/>
    </source>
</evidence>
<feature type="active site" evidence="3">
    <location>
        <position position="269"/>
    </location>
</feature>
<sequence length="927" mass="102268">MPLNSLVGQAGLKLGPLVLETLFKHYLERIQKERGDGVTDLSQTELLYDEAFHIIKVSLDFKLDRHTIEELQEFSNTRTPTPPWTHIVRLLVPISCCDDAATYLIQALGGEEVTKRVVGGTKWWQVRGITGVDAEWLAAKKDWQEAKRRHKAHLKKSGDKDSNIGHPEGLEQAPQAIYEPEMDKMPCILFAHGGGYYFGSIDQERYSIERYARKINGRVFAINYRLAPQYPFPCALHDCLSAYLFLIRPPEGALHRPVDPAKIVVAGDSAGGGLCLALLQVIRDTGLPMPAGGVLISPWCDLTHSFPSVHVNSATVCAEHGDVLPPYGLSFHKPSMLWPPPPDEVTTQVQNSIRSRVREAFRTVSHEAGGPAHAAKEIEEHAPPSGVEHQFVVGPTGQTLHLGSTASLPTPSNVIRDQTITLRTASEEVMKIDRQIQMYAPNYLLTHPLVSSAVSYLGGLPPLLVIASDKEVLRDEIIYIAHKAAHPDKHHVKDEARKLYPLLEGIESRFGPTKVHLQVWDDAAHTLPTLFSFTTPAKYCYRAIATFCKYATGVLPPPSSSYQLGDAISINASPSESPNPSGVSALTEHALGSFSTSMPHSHSSSTLDSRPRMTRPNTSSGSSRGASRSKRSMRRAVSVSAIRAGSLFHRGRGESTQDPGAPLRETSDMSDVAGPRFGDTSTGREEGVRKAGEPSVYDNGLDEMIRERVTTKGVVRPLEPEEELVALQFSEELIGEISELVVRRYFDGRAKFDKKFAKVTKSIEKERRRNIDRAHNDAIRKMAHLQAHPYSEEQDADGGKGKERTPKGIQDGLINAGSWPWGWALEEDEAPPPSSIVARRDTDEARRLARIADQAFLVDENALSGNNLWSVIVEFLTKSPDKSKHGHKSGGHAHEAVSADQTDSTDLKRGSRFARFLTERRPHANKD</sequence>
<dbReference type="InterPro" id="IPR029058">
    <property type="entry name" value="AB_hydrolase_fold"/>
</dbReference>
<evidence type="ECO:0000259" key="5">
    <source>
        <dbReference type="Pfam" id="PF07859"/>
    </source>
</evidence>
<feature type="region of interest" description="Disordered" evidence="4">
    <location>
        <begin position="648"/>
        <end position="694"/>
    </location>
</feature>
<organism evidence="6 7">
    <name type="scientific">Postia placenta MAD-698-R-SB12</name>
    <dbReference type="NCBI Taxonomy" id="670580"/>
    <lineage>
        <taxon>Eukaryota</taxon>
        <taxon>Fungi</taxon>
        <taxon>Dikarya</taxon>
        <taxon>Basidiomycota</taxon>
        <taxon>Agaricomycotina</taxon>
        <taxon>Agaricomycetes</taxon>
        <taxon>Polyporales</taxon>
        <taxon>Adustoporiaceae</taxon>
        <taxon>Rhodonia</taxon>
    </lineage>
</organism>
<feature type="region of interest" description="Disordered" evidence="4">
    <location>
        <begin position="784"/>
        <end position="811"/>
    </location>
</feature>
<reference evidence="6 7" key="1">
    <citation type="submission" date="2017-04" db="EMBL/GenBank/DDBJ databases">
        <title>Genome Sequence of the Model Brown-Rot Fungus Postia placenta SB12.</title>
        <authorList>
            <consortium name="DOE Joint Genome Institute"/>
            <person name="Gaskell J."/>
            <person name="Kersten P."/>
            <person name="Larrondo L.F."/>
            <person name="Canessa P."/>
            <person name="Martinez D."/>
            <person name="Hibbett D."/>
            <person name="Schmoll M."/>
            <person name="Kubicek C.P."/>
            <person name="Martinez A.T."/>
            <person name="Yadav J."/>
            <person name="Master E."/>
            <person name="Magnuson J.K."/>
            <person name="James T."/>
            <person name="Yaver D."/>
            <person name="Berka R."/>
            <person name="Labutti K."/>
            <person name="Lipzen A."/>
            <person name="Aerts A."/>
            <person name="Barry K."/>
            <person name="Henrissat B."/>
            <person name="Blanchette R."/>
            <person name="Grigoriev I."/>
            <person name="Cullen D."/>
        </authorList>
    </citation>
    <scope>NUCLEOTIDE SEQUENCE [LARGE SCALE GENOMIC DNA]</scope>
    <source>
        <strain evidence="6 7">MAD-698-R-SB12</strain>
    </source>
</reference>
<dbReference type="PANTHER" id="PTHR48081">
    <property type="entry name" value="AB HYDROLASE SUPERFAMILY PROTEIN C4A8.06C"/>
    <property type="match status" value="1"/>
</dbReference>
<feature type="region of interest" description="Disordered" evidence="4">
    <location>
        <begin position="880"/>
        <end position="927"/>
    </location>
</feature>
<evidence type="ECO:0000256" key="1">
    <source>
        <dbReference type="ARBA" id="ARBA00010515"/>
    </source>
</evidence>
<dbReference type="InterPro" id="IPR033140">
    <property type="entry name" value="Lipase_GDXG_put_SER_AS"/>
</dbReference>
<accession>A0A1X6MYX9</accession>
<dbReference type="GO" id="GO:0016787">
    <property type="term" value="F:hydrolase activity"/>
    <property type="evidence" value="ECO:0007669"/>
    <property type="project" value="UniProtKB-KW"/>
</dbReference>
<feature type="domain" description="Alpha/beta hydrolase fold-3" evidence="5">
    <location>
        <begin position="188"/>
        <end position="310"/>
    </location>
</feature>
<dbReference type="EMBL" id="KZ110598">
    <property type="protein sequence ID" value="OSX61581.1"/>
    <property type="molecule type" value="Genomic_DNA"/>
</dbReference>
<dbReference type="Gene3D" id="3.40.50.1820">
    <property type="entry name" value="alpha/beta hydrolase"/>
    <property type="match status" value="2"/>
</dbReference>
<protein>
    <recommendedName>
        <fullName evidence="5">Alpha/beta hydrolase fold-3 domain-containing protein</fullName>
    </recommendedName>
</protein>
<keyword evidence="2" id="KW-0378">Hydrolase</keyword>
<gene>
    <name evidence="6" type="ORF">POSPLADRAFT_1046892</name>
</gene>
<dbReference type="SUPFAM" id="SSF53474">
    <property type="entry name" value="alpha/beta-Hydrolases"/>
    <property type="match status" value="1"/>
</dbReference>
<dbReference type="PANTHER" id="PTHR48081:SF5">
    <property type="entry name" value="ALPHA_BETA HYDROLASE FOLD-3 DOMAIN-CONTAINING PROTEIN"/>
    <property type="match status" value="1"/>
</dbReference>
<feature type="compositionally biased region" description="Basic and acidic residues" evidence="4">
    <location>
        <begin position="917"/>
        <end position="927"/>
    </location>
</feature>
<dbReference type="InterPro" id="IPR050300">
    <property type="entry name" value="GDXG_lipolytic_enzyme"/>
</dbReference>
<name>A0A1X6MYX9_9APHY</name>
<dbReference type="PROSITE" id="PS01174">
    <property type="entry name" value="LIPASE_GDXG_SER"/>
    <property type="match status" value="1"/>
</dbReference>
<comment type="similarity">
    <text evidence="1">Belongs to the 'GDXG' lipolytic enzyme family.</text>
</comment>
<dbReference type="STRING" id="670580.A0A1X6MYX9"/>